<proteinExistence type="predicted"/>
<evidence type="ECO:0000256" key="2">
    <source>
        <dbReference type="ARBA" id="ARBA00022679"/>
    </source>
</evidence>
<dbReference type="Gene3D" id="3.40.50.2000">
    <property type="entry name" value="Glycogen Phosphorylase B"/>
    <property type="match status" value="2"/>
</dbReference>
<organism evidence="3 4">
    <name type="scientific">Telmatospirillum siberiense</name>
    <dbReference type="NCBI Taxonomy" id="382514"/>
    <lineage>
        <taxon>Bacteria</taxon>
        <taxon>Pseudomonadati</taxon>
        <taxon>Pseudomonadota</taxon>
        <taxon>Alphaproteobacteria</taxon>
        <taxon>Rhodospirillales</taxon>
        <taxon>Rhodospirillaceae</taxon>
        <taxon>Telmatospirillum</taxon>
    </lineage>
</organism>
<dbReference type="InterPro" id="IPR002201">
    <property type="entry name" value="Glyco_trans_9"/>
</dbReference>
<protein>
    <recommendedName>
        <fullName evidence="5">Glycosyltransferase family 9 protein</fullName>
    </recommendedName>
</protein>
<keyword evidence="1" id="KW-0328">Glycosyltransferase</keyword>
<keyword evidence="2" id="KW-0808">Transferase</keyword>
<accession>A0A2N3PVM4</accession>
<comment type="caution">
    <text evidence="3">The sequence shown here is derived from an EMBL/GenBank/DDBJ whole genome shotgun (WGS) entry which is preliminary data.</text>
</comment>
<dbReference type="Proteomes" id="UP000233293">
    <property type="component" value="Unassembled WGS sequence"/>
</dbReference>
<evidence type="ECO:0000256" key="1">
    <source>
        <dbReference type="ARBA" id="ARBA00022676"/>
    </source>
</evidence>
<sequence length="420" mass="46788">MKKPDQTHQRHSWDAGRWRIDRHLRSWLLEAVRWMIGPWRRVEDDADRAAGSRPLNILVFQYDAALGSVIAATPILESLRTAQPGSTIVVASSGIAYEVVKYNPFADRVINTPNPYSAFMSTAWWILRSLRLAQKWDCVITDIGNAKTRLAVLGAITGAHRRIGFTAAPSLYHIPLHRDPQMSVMRDNLRLPAALGLRSEAAEPRVFFSQYEALAAETLLSQHGLTDAAGLTVFFTQTSGGQPSRWYDERFAIVADHLATRHDSAIIFGGTRGERDAIERIRSLMTRASINIAGDTKTVSVLAALLCRADMAVSLDTGPMHLARAAGLPTVVIAPAWQPAYEWLPLGFDDCTIVRRNEIPCAGCRKFVCETRECMDEITTEEVISATEALWLRYPPSPLRRQERTARSLAARREMTNAKG</sequence>
<gene>
    <name evidence="3" type="ORF">CWS72_11440</name>
</gene>
<dbReference type="GO" id="GO:0008713">
    <property type="term" value="F:ADP-heptose-lipopolysaccharide heptosyltransferase activity"/>
    <property type="evidence" value="ECO:0007669"/>
    <property type="project" value="TreeGrafter"/>
</dbReference>
<dbReference type="Pfam" id="PF01075">
    <property type="entry name" value="Glyco_transf_9"/>
    <property type="match status" value="1"/>
</dbReference>
<dbReference type="InterPro" id="IPR051199">
    <property type="entry name" value="LPS_LOS_Heptosyltrfase"/>
</dbReference>
<evidence type="ECO:0008006" key="5">
    <source>
        <dbReference type="Google" id="ProtNLM"/>
    </source>
</evidence>
<evidence type="ECO:0000313" key="4">
    <source>
        <dbReference type="Proteomes" id="UP000233293"/>
    </source>
</evidence>
<dbReference type="PANTHER" id="PTHR30160:SF1">
    <property type="entry name" value="LIPOPOLYSACCHARIDE 1,2-N-ACETYLGLUCOSAMINETRANSFERASE-RELATED"/>
    <property type="match status" value="1"/>
</dbReference>
<keyword evidence="4" id="KW-1185">Reference proteome</keyword>
<dbReference type="PANTHER" id="PTHR30160">
    <property type="entry name" value="TETRAACYLDISACCHARIDE 4'-KINASE-RELATED"/>
    <property type="match status" value="1"/>
</dbReference>
<dbReference type="SUPFAM" id="SSF53756">
    <property type="entry name" value="UDP-Glycosyltransferase/glycogen phosphorylase"/>
    <property type="match status" value="1"/>
</dbReference>
<dbReference type="GO" id="GO:0009244">
    <property type="term" value="P:lipopolysaccharide core region biosynthetic process"/>
    <property type="evidence" value="ECO:0007669"/>
    <property type="project" value="TreeGrafter"/>
</dbReference>
<dbReference type="CDD" id="cd03789">
    <property type="entry name" value="GT9_LPS_heptosyltransferase"/>
    <property type="match status" value="1"/>
</dbReference>
<dbReference type="EMBL" id="PIUM01000011">
    <property type="protein sequence ID" value="PKU24454.1"/>
    <property type="molecule type" value="Genomic_DNA"/>
</dbReference>
<reference evidence="4" key="1">
    <citation type="submission" date="2017-12" db="EMBL/GenBank/DDBJ databases">
        <title>Draft genome sequence of Telmatospirillum siberiense 26-4b1T, an acidotolerant peatland alphaproteobacterium potentially involved in sulfur cycling.</title>
        <authorList>
            <person name="Hausmann B."/>
            <person name="Pjevac P."/>
            <person name="Schreck K."/>
            <person name="Herbold C.W."/>
            <person name="Daims H."/>
            <person name="Wagner M."/>
            <person name="Pester M."/>
            <person name="Loy A."/>
        </authorList>
    </citation>
    <scope>NUCLEOTIDE SEQUENCE [LARGE SCALE GENOMIC DNA]</scope>
    <source>
        <strain evidence="4">26-4b1</strain>
    </source>
</reference>
<name>A0A2N3PVM4_9PROT</name>
<dbReference type="AlphaFoldDB" id="A0A2N3PVM4"/>
<evidence type="ECO:0000313" key="3">
    <source>
        <dbReference type="EMBL" id="PKU24454.1"/>
    </source>
</evidence>
<dbReference type="GO" id="GO:0005829">
    <property type="term" value="C:cytosol"/>
    <property type="evidence" value="ECO:0007669"/>
    <property type="project" value="TreeGrafter"/>
</dbReference>